<dbReference type="EMBL" id="HBGE01012980">
    <property type="protein sequence ID" value="CAD9101643.1"/>
    <property type="molecule type" value="Transcribed_RNA"/>
</dbReference>
<proteinExistence type="predicted"/>
<accession>A0A7S1LE00</accession>
<name>A0A7S1LE00_ALECA</name>
<evidence type="ECO:0000256" key="1">
    <source>
        <dbReference type="SAM" id="MobiDB-lite"/>
    </source>
</evidence>
<sequence length="592" mass="64151">MPAEEAGTRVVLKDFPKGWCADGKELLLVSLQAQLQVFGALLGEPWIAPNLSHAEVIFKSQNDAKEAVEVLHGVDFREPEELTSSPDAKYKGLHVALKTGGKRGASTQHGEPAKKEARVAPGGLNVPPGDGALAALAGTWSLGYGDGSADLSYTITESGEVRVGKKRWLQLVPAGSFQDAKQDPNYTGTYFLNNAHREDTWEYIWLEGGVLQLHHFTTEDNGVSPYGSPNYWGCGTGQLADQVAGQGEMFNMQQQQQPPQQQWGGKKQKGWHKASHWGALAEFEGIWTVMYEGDPNMEAGMTYTITSSGEVTVGKKRHLQLVPAGSPADTRQDPNYAYEGIFLLDQCHREDTWEYMWIEFGRLCIHHFTEYDTGRGPFGSPHFWGMGMGLQAAMMAPQMMPAPRKGAPKGAPAWSPPAAWATQAASWGPAPAASYWRQGQVGKPGAKASKASWAASDGSGWGDGSGWAPAGAVAGAPPTTPVGPFEGTWSVEYEPGDGGMTYAITSGGEVKIGKKRRSQLVPAGSEWDMKKDPNYSGTYFLNEPHREDTWEYLWIENDVLQVHHFTGDDKGTSPLGSPSFFGGALGTRKETS</sequence>
<gene>
    <name evidence="2" type="ORF">ACAT0790_LOCUS7686</name>
</gene>
<organism evidence="2">
    <name type="scientific">Alexandrium catenella</name>
    <name type="common">Red tide dinoflagellate</name>
    <name type="synonym">Gonyaulax catenella</name>
    <dbReference type="NCBI Taxonomy" id="2925"/>
    <lineage>
        <taxon>Eukaryota</taxon>
        <taxon>Sar</taxon>
        <taxon>Alveolata</taxon>
        <taxon>Dinophyceae</taxon>
        <taxon>Gonyaulacales</taxon>
        <taxon>Pyrocystaceae</taxon>
        <taxon>Alexandrium</taxon>
    </lineage>
</organism>
<feature type="region of interest" description="Disordered" evidence="1">
    <location>
        <begin position="569"/>
        <end position="592"/>
    </location>
</feature>
<dbReference type="AlphaFoldDB" id="A0A7S1LE00"/>
<reference evidence="2" key="1">
    <citation type="submission" date="2021-01" db="EMBL/GenBank/DDBJ databases">
        <authorList>
            <person name="Corre E."/>
            <person name="Pelletier E."/>
            <person name="Niang G."/>
            <person name="Scheremetjew M."/>
            <person name="Finn R."/>
            <person name="Kale V."/>
            <person name="Holt S."/>
            <person name="Cochrane G."/>
            <person name="Meng A."/>
            <person name="Brown T."/>
            <person name="Cohen L."/>
        </authorList>
    </citation>
    <scope>NUCLEOTIDE SEQUENCE</scope>
    <source>
        <strain evidence="2">OF101</strain>
    </source>
</reference>
<protein>
    <submittedName>
        <fullName evidence="2">Uncharacterized protein</fullName>
    </submittedName>
</protein>
<evidence type="ECO:0000313" key="2">
    <source>
        <dbReference type="EMBL" id="CAD9101643.1"/>
    </source>
</evidence>